<dbReference type="InterPro" id="IPR016181">
    <property type="entry name" value="Acyl_CoA_acyltransferase"/>
</dbReference>
<dbReference type="PANTHER" id="PTHR13947">
    <property type="entry name" value="GNAT FAMILY N-ACETYLTRANSFERASE"/>
    <property type="match status" value="1"/>
</dbReference>
<dbReference type="AlphaFoldDB" id="A0A6I6UC44"/>
<dbReference type="PRINTS" id="PR01754">
    <property type="entry name" value="SACTRNSFRASE"/>
</dbReference>
<dbReference type="InterPro" id="IPR000182">
    <property type="entry name" value="GNAT_dom"/>
</dbReference>
<organism evidence="3 4">
    <name type="scientific">Rossellomorea vietnamensis</name>
    <dbReference type="NCBI Taxonomy" id="218284"/>
    <lineage>
        <taxon>Bacteria</taxon>
        <taxon>Bacillati</taxon>
        <taxon>Bacillota</taxon>
        <taxon>Bacilli</taxon>
        <taxon>Bacillales</taxon>
        <taxon>Bacillaceae</taxon>
        <taxon>Rossellomorea</taxon>
    </lineage>
</organism>
<evidence type="ECO:0000313" key="3">
    <source>
        <dbReference type="EMBL" id="QHE60264.1"/>
    </source>
</evidence>
<dbReference type="GO" id="GO:0008080">
    <property type="term" value="F:N-acetyltransferase activity"/>
    <property type="evidence" value="ECO:0007669"/>
    <property type="project" value="InterPro"/>
</dbReference>
<dbReference type="PROSITE" id="PS51186">
    <property type="entry name" value="GNAT"/>
    <property type="match status" value="1"/>
</dbReference>
<evidence type="ECO:0000259" key="2">
    <source>
        <dbReference type="PROSITE" id="PS51186"/>
    </source>
</evidence>
<dbReference type="RefSeq" id="WP_159361274.1">
    <property type="nucleotide sequence ID" value="NZ_CP047394.1"/>
</dbReference>
<sequence>MYIQQIDRSKLPQYATVSIAYEVTTELHVCPIHNGLGGLRLVEKPCSPYLKDYDLLPDCHPLSWTKQFDLDEWGLFLAIEDGMYVGAAAVAPETEGAATLWDLRVQPDARGKGVGGRLLEAVILWSKQRDYHTLMVETQNVNAPACTFYSGKGFNLETIDPHGYRDSLVENEVKLIWSMDLKLSSMKKEEDEW</sequence>
<dbReference type="Proteomes" id="UP000465062">
    <property type="component" value="Chromosome"/>
</dbReference>
<protein>
    <submittedName>
        <fullName evidence="3">GNAT family N-acetyltransferase</fullName>
    </submittedName>
</protein>
<name>A0A6I6UC44_9BACI</name>
<dbReference type="EMBL" id="CP047394">
    <property type="protein sequence ID" value="QHE60264.1"/>
    <property type="molecule type" value="Genomic_DNA"/>
</dbReference>
<dbReference type="SUPFAM" id="SSF55729">
    <property type="entry name" value="Acyl-CoA N-acyltransferases (Nat)"/>
    <property type="match status" value="1"/>
</dbReference>
<dbReference type="InterPro" id="IPR008125">
    <property type="entry name" value="Streptothricin_AcTrfase"/>
</dbReference>
<accession>A0A6I6UC44</accession>
<evidence type="ECO:0000256" key="1">
    <source>
        <dbReference type="ARBA" id="ARBA00022679"/>
    </source>
</evidence>
<dbReference type="KEGG" id="bvq:FHE72_03835"/>
<evidence type="ECO:0000313" key="4">
    <source>
        <dbReference type="Proteomes" id="UP000465062"/>
    </source>
</evidence>
<dbReference type="CDD" id="cd04301">
    <property type="entry name" value="NAT_SF"/>
    <property type="match status" value="1"/>
</dbReference>
<keyword evidence="1 3" id="KW-0808">Transferase</keyword>
<feature type="domain" description="N-acetyltransferase" evidence="2">
    <location>
        <begin position="37"/>
        <end position="182"/>
    </location>
</feature>
<dbReference type="PANTHER" id="PTHR13947:SF37">
    <property type="entry name" value="LD18367P"/>
    <property type="match status" value="1"/>
</dbReference>
<reference evidence="3 4" key="1">
    <citation type="submission" date="2019-06" db="EMBL/GenBank/DDBJ databases">
        <title>An operon consisting of a P-type ATPase gene and a transcriptional regular gene given the different cadmium resistance in Bacillus vietamensis 151-6 and Bacillus marisflavi 151-25.</title>
        <authorList>
            <person name="Yu X."/>
        </authorList>
    </citation>
    <scope>NUCLEOTIDE SEQUENCE [LARGE SCALE GENOMIC DNA]</scope>
    <source>
        <strain evidence="3 4">151-6</strain>
    </source>
</reference>
<dbReference type="InterPro" id="IPR050769">
    <property type="entry name" value="NAT_camello-type"/>
</dbReference>
<gene>
    <name evidence="3" type="ORF">FHE72_03835</name>
</gene>
<proteinExistence type="predicted"/>
<dbReference type="Gene3D" id="3.40.630.30">
    <property type="match status" value="1"/>
</dbReference>
<dbReference type="Pfam" id="PF00583">
    <property type="entry name" value="Acetyltransf_1"/>
    <property type="match status" value="1"/>
</dbReference>